<accession>I3W437</accession>
<protein>
    <submittedName>
        <fullName evidence="1">Uncharacterized protein</fullName>
    </submittedName>
</protein>
<dbReference type="AlphaFoldDB" id="I3W437"/>
<organism evidence="1">
    <name type="scientific">Salmonella enterica subsp. salamae</name>
    <dbReference type="NCBI Taxonomy" id="59202"/>
    <lineage>
        <taxon>Bacteria</taxon>
        <taxon>Pseudomonadati</taxon>
        <taxon>Pseudomonadota</taxon>
        <taxon>Gammaproteobacteria</taxon>
        <taxon>Enterobacterales</taxon>
        <taxon>Enterobacteriaceae</taxon>
        <taxon>Salmonella</taxon>
    </lineage>
</organism>
<proteinExistence type="predicted"/>
<dbReference type="EMBL" id="JQ418541">
    <property type="protein sequence ID" value="AFK90364.1"/>
    <property type="molecule type" value="Genomic_DNA"/>
</dbReference>
<sequence length="41" mass="4747">MLYLMSQVMIRKGCFSKVAKVLRELHKSAPADQNHVLVWAF</sequence>
<reference evidence="1" key="1">
    <citation type="submission" date="2012-01" db="EMBL/GenBank/DDBJ databases">
        <authorList>
            <person name="Summers A.O."/>
            <person name="Wireman J."/>
            <person name="Williams L.E."/>
        </authorList>
    </citation>
    <scope>NUCLEOTIDE SEQUENCE</scope>
    <source>
        <strain evidence="1">SGSC3045</strain>
        <plasmid evidence="1">pSGSC3045-121</plasmid>
    </source>
</reference>
<keyword evidence="1" id="KW-0614">Plasmid</keyword>
<geneLocation type="plasmid" evidence="1">
    <name>pSGSC3045-121</name>
</geneLocation>
<name>I3W437_SALER</name>
<evidence type="ECO:0000313" key="1">
    <source>
        <dbReference type="EMBL" id="AFK90364.1"/>
    </source>
</evidence>